<evidence type="ECO:0000313" key="8">
    <source>
        <dbReference type="EMBL" id="KAK1429641.1"/>
    </source>
</evidence>
<dbReference type="AlphaFoldDB" id="A0AAD8KYS6"/>
<dbReference type="PANTHER" id="PTHR31674">
    <property type="entry name" value="B3 DOMAIN-CONTAINING PROTEIN REM-LIKE 3-RELATED"/>
    <property type="match status" value="1"/>
</dbReference>
<dbReference type="InterPro" id="IPR039218">
    <property type="entry name" value="REM_fam"/>
</dbReference>
<dbReference type="CDD" id="cd10017">
    <property type="entry name" value="B3_DNA"/>
    <property type="match status" value="2"/>
</dbReference>
<keyword evidence="9" id="KW-1185">Reference proteome</keyword>
<evidence type="ECO:0000256" key="3">
    <source>
        <dbReference type="ARBA" id="ARBA00023015"/>
    </source>
</evidence>
<sequence length="280" mass="32490">MIMRKGKQKWEVKMVDNWVFGEGWDDFMIANGVQDFDIVVFKHQGDMVFDTMVFDSTWCERGCSNNQVTKCAKTMVLHQNDHHPCFVGTLRKYQFHTFYMPVPKKFALANGLSNGEIIFMDVNNEDSWIVKLRNQMNKRFCIEHGLREFCMAIGLRKGDSFRFELIHHGSKPVAIVSRLPNPGLVNPYFRSTVTAFVIKNASMTIPMAFARSNKLNMRDCDMCVMDEKMRLWPTKLRHSETQVRMIGLCDMLVANALKEGDEFILELVDNGNKPLMNFHR</sequence>
<keyword evidence="4" id="KW-0238">DNA-binding</keyword>
<dbReference type="SUPFAM" id="SSF101936">
    <property type="entry name" value="DNA-binding pseudobarrel domain"/>
    <property type="match status" value="3"/>
</dbReference>
<reference evidence="8" key="1">
    <citation type="journal article" date="2023" name="bioRxiv">
        <title>Improved chromosome-level genome assembly for marigold (Tagetes erecta).</title>
        <authorList>
            <person name="Jiang F."/>
            <person name="Yuan L."/>
            <person name="Wang S."/>
            <person name="Wang H."/>
            <person name="Xu D."/>
            <person name="Wang A."/>
            <person name="Fan W."/>
        </authorList>
    </citation>
    <scope>NUCLEOTIDE SEQUENCE</scope>
    <source>
        <strain evidence="8">WSJ</strain>
        <tissue evidence="8">Leaf</tissue>
    </source>
</reference>
<evidence type="ECO:0000256" key="4">
    <source>
        <dbReference type="ARBA" id="ARBA00023125"/>
    </source>
</evidence>
<dbReference type="PROSITE" id="PS50863">
    <property type="entry name" value="B3"/>
    <property type="match status" value="2"/>
</dbReference>
<feature type="domain" description="TF-B3" evidence="7">
    <location>
        <begin position="1"/>
        <end position="57"/>
    </location>
</feature>
<evidence type="ECO:0000256" key="6">
    <source>
        <dbReference type="ARBA" id="ARBA00023242"/>
    </source>
</evidence>
<comment type="subcellular location">
    <subcellularLocation>
        <location evidence="1">Nucleus</location>
    </subcellularLocation>
</comment>
<dbReference type="Pfam" id="PF02362">
    <property type="entry name" value="B3"/>
    <property type="match status" value="2"/>
</dbReference>
<evidence type="ECO:0000256" key="1">
    <source>
        <dbReference type="ARBA" id="ARBA00004123"/>
    </source>
</evidence>
<evidence type="ECO:0000259" key="7">
    <source>
        <dbReference type="PROSITE" id="PS50863"/>
    </source>
</evidence>
<organism evidence="8 9">
    <name type="scientific">Tagetes erecta</name>
    <name type="common">African marigold</name>
    <dbReference type="NCBI Taxonomy" id="13708"/>
    <lineage>
        <taxon>Eukaryota</taxon>
        <taxon>Viridiplantae</taxon>
        <taxon>Streptophyta</taxon>
        <taxon>Embryophyta</taxon>
        <taxon>Tracheophyta</taxon>
        <taxon>Spermatophyta</taxon>
        <taxon>Magnoliopsida</taxon>
        <taxon>eudicotyledons</taxon>
        <taxon>Gunneridae</taxon>
        <taxon>Pentapetalae</taxon>
        <taxon>asterids</taxon>
        <taxon>campanulids</taxon>
        <taxon>Asterales</taxon>
        <taxon>Asteraceae</taxon>
        <taxon>Asteroideae</taxon>
        <taxon>Heliantheae alliance</taxon>
        <taxon>Tageteae</taxon>
        <taxon>Tagetes</taxon>
    </lineage>
</organism>
<keyword evidence="2" id="KW-0677">Repeat</keyword>
<protein>
    <recommendedName>
        <fullName evidence="7">TF-B3 domain-containing protein</fullName>
    </recommendedName>
</protein>
<dbReference type="InterPro" id="IPR003340">
    <property type="entry name" value="B3_DNA-bd"/>
</dbReference>
<gene>
    <name evidence="8" type="ORF">QVD17_11855</name>
</gene>
<feature type="domain" description="TF-B3" evidence="7">
    <location>
        <begin position="85"/>
        <end position="179"/>
    </location>
</feature>
<dbReference type="PANTHER" id="PTHR31674:SF62">
    <property type="entry name" value="B3 DOMAIN-CONTAINING PROTEIN REM14-RELATED"/>
    <property type="match status" value="1"/>
</dbReference>
<dbReference type="SMART" id="SM01019">
    <property type="entry name" value="B3"/>
    <property type="match status" value="2"/>
</dbReference>
<dbReference type="EMBL" id="JAUHHV010000003">
    <property type="protein sequence ID" value="KAK1429641.1"/>
    <property type="molecule type" value="Genomic_DNA"/>
</dbReference>
<dbReference type="Gene3D" id="2.40.330.10">
    <property type="entry name" value="DNA-binding pseudobarrel domain"/>
    <property type="match status" value="3"/>
</dbReference>
<proteinExistence type="predicted"/>
<evidence type="ECO:0000256" key="2">
    <source>
        <dbReference type="ARBA" id="ARBA00022737"/>
    </source>
</evidence>
<dbReference type="Proteomes" id="UP001229421">
    <property type="component" value="Unassembled WGS sequence"/>
</dbReference>
<comment type="caution">
    <text evidence="8">The sequence shown here is derived from an EMBL/GenBank/DDBJ whole genome shotgun (WGS) entry which is preliminary data.</text>
</comment>
<accession>A0AAD8KYS6</accession>
<dbReference type="GO" id="GO:0005634">
    <property type="term" value="C:nucleus"/>
    <property type="evidence" value="ECO:0007669"/>
    <property type="project" value="UniProtKB-SubCell"/>
</dbReference>
<dbReference type="GO" id="GO:0003677">
    <property type="term" value="F:DNA binding"/>
    <property type="evidence" value="ECO:0007669"/>
    <property type="project" value="UniProtKB-KW"/>
</dbReference>
<evidence type="ECO:0000256" key="5">
    <source>
        <dbReference type="ARBA" id="ARBA00023163"/>
    </source>
</evidence>
<name>A0AAD8KYS6_TARER</name>
<keyword evidence="3" id="KW-0805">Transcription regulation</keyword>
<dbReference type="InterPro" id="IPR015300">
    <property type="entry name" value="DNA-bd_pseudobarrel_sf"/>
</dbReference>
<keyword evidence="5" id="KW-0804">Transcription</keyword>
<evidence type="ECO:0000313" key="9">
    <source>
        <dbReference type="Proteomes" id="UP001229421"/>
    </source>
</evidence>
<keyword evidence="6" id="KW-0539">Nucleus</keyword>